<evidence type="ECO:0000256" key="7">
    <source>
        <dbReference type="ARBA" id="ARBA00023136"/>
    </source>
</evidence>
<feature type="transmembrane region" description="Helical" evidence="10">
    <location>
        <begin position="252"/>
        <end position="274"/>
    </location>
</feature>
<keyword evidence="5 10" id="KW-0812">Transmembrane</keyword>
<organism evidence="11 12">
    <name type="scientific">Plectosphaerella plurivora</name>
    <dbReference type="NCBI Taxonomy" id="936078"/>
    <lineage>
        <taxon>Eukaryota</taxon>
        <taxon>Fungi</taxon>
        <taxon>Dikarya</taxon>
        <taxon>Ascomycota</taxon>
        <taxon>Pezizomycotina</taxon>
        <taxon>Sordariomycetes</taxon>
        <taxon>Hypocreomycetidae</taxon>
        <taxon>Glomerellales</taxon>
        <taxon>Plectosphaerellaceae</taxon>
        <taxon>Plectosphaerella</taxon>
    </lineage>
</organism>
<feature type="region of interest" description="Disordered" evidence="9">
    <location>
        <begin position="1"/>
        <end position="33"/>
    </location>
</feature>
<dbReference type="OrthoDB" id="199930at2759"/>
<feature type="compositionally biased region" description="Low complexity" evidence="9">
    <location>
        <begin position="18"/>
        <end position="33"/>
    </location>
</feature>
<comment type="caution">
    <text evidence="11">The sequence shown here is derived from an EMBL/GenBank/DDBJ whole genome shotgun (WGS) entry which is preliminary data.</text>
</comment>
<feature type="transmembrane region" description="Helical" evidence="10">
    <location>
        <begin position="51"/>
        <end position="76"/>
    </location>
</feature>
<evidence type="ECO:0000256" key="6">
    <source>
        <dbReference type="ARBA" id="ARBA00022989"/>
    </source>
</evidence>
<dbReference type="CDD" id="cd17354">
    <property type="entry name" value="MFS_Mch1p_like"/>
    <property type="match status" value="1"/>
</dbReference>
<name>A0A9P8VDM5_9PEZI</name>
<feature type="region of interest" description="Disordered" evidence="9">
    <location>
        <begin position="309"/>
        <end position="331"/>
    </location>
</feature>
<dbReference type="SUPFAM" id="SSF103473">
    <property type="entry name" value="MFS general substrate transporter"/>
    <property type="match status" value="1"/>
</dbReference>
<evidence type="ECO:0000256" key="10">
    <source>
        <dbReference type="SAM" id="Phobius"/>
    </source>
</evidence>
<gene>
    <name evidence="11" type="ORF">F5X68DRAFT_260952</name>
</gene>
<dbReference type="Proteomes" id="UP000770015">
    <property type="component" value="Unassembled WGS sequence"/>
</dbReference>
<feature type="transmembrane region" description="Helical" evidence="10">
    <location>
        <begin position="451"/>
        <end position="474"/>
    </location>
</feature>
<keyword evidence="7 10" id="KW-0472">Membrane</keyword>
<comment type="subcellular location">
    <subcellularLocation>
        <location evidence="1">Vacuole membrane</location>
        <topology evidence="1">Multi-pass membrane protein</topology>
    </subcellularLocation>
</comment>
<keyword evidence="12" id="KW-1185">Reference proteome</keyword>
<feature type="transmembrane region" description="Helical" evidence="10">
    <location>
        <begin position="480"/>
        <end position="508"/>
    </location>
</feature>
<dbReference type="GO" id="GO:0000329">
    <property type="term" value="C:fungal-type vacuole membrane"/>
    <property type="evidence" value="ECO:0007669"/>
    <property type="project" value="TreeGrafter"/>
</dbReference>
<dbReference type="Gene3D" id="1.20.1250.20">
    <property type="entry name" value="MFS general substrate transporter like domains"/>
    <property type="match status" value="1"/>
</dbReference>
<feature type="compositionally biased region" description="Low complexity" evidence="9">
    <location>
        <begin position="1"/>
        <end position="10"/>
    </location>
</feature>
<reference evidence="11" key="1">
    <citation type="journal article" date="2021" name="Nat. Commun.">
        <title>Genetic determinants of endophytism in the Arabidopsis root mycobiome.</title>
        <authorList>
            <person name="Mesny F."/>
            <person name="Miyauchi S."/>
            <person name="Thiergart T."/>
            <person name="Pickel B."/>
            <person name="Atanasova L."/>
            <person name="Karlsson M."/>
            <person name="Huettel B."/>
            <person name="Barry K.W."/>
            <person name="Haridas S."/>
            <person name="Chen C."/>
            <person name="Bauer D."/>
            <person name="Andreopoulos W."/>
            <person name="Pangilinan J."/>
            <person name="LaButti K."/>
            <person name="Riley R."/>
            <person name="Lipzen A."/>
            <person name="Clum A."/>
            <person name="Drula E."/>
            <person name="Henrissat B."/>
            <person name="Kohler A."/>
            <person name="Grigoriev I.V."/>
            <person name="Martin F.M."/>
            <person name="Hacquard S."/>
        </authorList>
    </citation>
    <scope>NUCLEOTIDE SEQUENCE</scope>
    <source>
        <strain evidence="11">MPI-SDFR-AT-0117</strain>
    </source>
</reference>
<keyword evidence="6 10" id="KW-1133">Transmembrane helix</keyword>
<evidence type="ECO:0000256" key="4">
    <source>
        <dbReference type="ARBA" id="ARBA00022554"/>
    </source>
</evidence>
<evidence type="ECO:0000256" key="3">
    <source>
        <dbReference type="ARBA" id="ARBA00022448"/>
    </source>
</evidence>
<feature type="transmembrane region" description="Helical" evidence="10">
    <location>
        <begin position="121"/>
        <end position="140"/>
    </location>
</feature>
<dbReference type="AlphaFoldDB" id="A0A9P8VDM5"/>
<evidence type="ECO:0000256" key="8">
    <source>
        <dbReference type="ARBA" id="ARBA00039330"/>
    </source>
</evidence>
<sequence length="597" mass="63845">MPRPASPRAASADDDDTSSTIDRISSSASSLVSDDSSTKRRKFHTRRTANALRTLSFFSSVIAALCAGSITVFSLYGHIFQERLHYTQLQVNGLSIASSLALYLPVSGLGYICDRAGARPLSFLAAVLFGGGYAIAAATYQKLDIETAKGLRGKEGRLITIGEDGLAIGEGHSDWTYPLMVFAFVCVGVGTCALYLAAVATNAKNFGKGRHRGLALAVPIAAFGLSGLWLSQVGSKIFYERHPGGVRGDLDVFRFFVFLSILLVGVGVIGGFTLNVVDENDIIEEAVEELERSGLLDRSALLESSRHGYGATSGLRDEETAAGEAGELDSASDDAWRKKEWVLNAETRQFLTDRTMWCLALGFLLITGPGEAFINNLGTIIGTLYPPTRDYVGKPTSPSTHVSIVAITSTAARLLTGSLTDLLAPSPSTQHYQVDLTGRPAFARRISISRVAFLLFFAIVLSIGLVSLASGAIQGHGERFWIVSSLVGAGYGAVFSLTPIIITVIWGVENFATNWGIVAMFPALGSTFWGLVYSGVYQAGAKNSQNLGQGEGDVFCYGKQCYAPTFWAMTITVWAACSLVIFAWKGPGGWSRRGIII</sequence>
<evidence type="ECO:0000256" key="5">
    <source>
        <dbReference type="ARBA" id="ARBA00022692"/>
    </source>
</evidence>
<feature type="transmembrane region" description="Helical" evidence="10">
    <location>
        <begin position="566"/>
        <end position="584"/>
    </location>
</feature>
<feature type="transmembrane region" description="Helical" evidence="10">
    <location>
        <begin position="515"/>
        <end position="536"/>
    </location>
</feature>
<feature type="transmembrane region" description="Helical" evidence="10">
    <location>
        <begin position="96"/>
        <end position="114"/>
    </location>
</feature>
<comment type="similarity">
    <text evidence="2">Belongs to the major facilitator superfamily.</text>
</comment>
<keyword evidence="4" id="KW-0926">Vacuole</keyword>
<evidence type="ECO:0000256" key="9">
    <source>
        <dbReference type="SAM" id="MobiDB-lite"/>
    </source>
</evidence>
<keyword evidence="3" id="KW-0813">Transport</keyword>
<protein>
    <recommendedName>
        <fullName evidence="8">Probable transporter MCH1</fullName>
    </recommendedName>
</protein>
<evidence type="ECO:0000256" key="2">
    <source>
        <dbReference type="ARBA" id="ARBA00008335"/>
    </source>
</evidence>
<evidence type="ECO:0000256" key="1">
    <source>
        <dbReference type="ARBA" id="ARBA00004128"/>
    </source>
</evidence>
<proteinExistence type="inferred from homology"/>
<accession>A0A9P8VDM5</accession>
<feature type="transmembrane region" description="Helical" evidence="10">
    <location>
        <begin position="179"/>
        <end position="201"/>
    </location>
</feature>
<evidence type="ECO:0000313" key="11">
    <source>
        <dbReference type="EMBL" id="KAH6688476.1"/>
    </source>
</evidence>
<dbReference type="PANTHER" id="PTHR21576:SF45">
    <property type="entry name" value="TRANSPORTER MCH1-RELATED"/>
    <property type="match status" value="1"/>
</dbReference>
<dbReference type="InterPro" id="IPR036259">
    <property type="entry name" value="MFS_trans_sf"/>
</dbReference>
<evidence type="ECO:0000313" key="12">
    <source>
        <dbReference type="Proteomes" id="UP000770015"/>
    </source>
</evidence>
<dbReference type="PANTHER" id="PTHR21576">
    <property type="entry name" value="UNCHARACTERIZED NODULIN-LIKE PROTEIN"/>
    <property type="match status" value="1"/>
</dbReference>
<feature type="transmembrane region" description="Helical" evidence="10">
    <location>
        <begin position="213"/>
        <end position="232"/>
    </location>
</feature>
<dbReference type="EMBL" id="JAGSXJ010000009">
    <property type="protein sequence ID" value="KAH6688476.1"/>
    <property type="molecule type" value="Genomic_DNA"/>
</dbReference>